<dbReference type="InterPro" id="IPR029044">
    <property type="entry name" value="Nucleotide-diphossugar_trans"/>
</dbReference>
<proteinExistence type="predicted"/>
<evidence type="ECO:0000313" key="2">
    <source>
        <dbReference type="EMBL" id="MFD2743005.1"/>
    </source>
</evidence>
<sequence length="346" mass="40710">MPINFFFSIIVPIYNVEKYLYRCVDSLQSQIFKDFEVVFINDGSTDGSLIQLKNQLESVSFQYQLIEQSNQGLSAARNVGFTHTSGKFILFLDSDDYLQPDALSYLFDKLQSYSNIDYMAFARNYVDEAYKPIQRSFVKYEFEEEEKIFKHHEVLHSLLSFRNISFTVIDKVFARDFLVQFSPFIFKVGVNFEDHIFTFFTTKNVNQVLVSRRPLLNYLVRSTSIMRTADQKMVNNYIIMLREFIENMRLYTNRSSENRLILQHVLVQVASFYKALYDVKTLNAKDYQKLSNSFKQKLIEYKLWGAINSNFSVLKNITALYIRSPLSSYQLFNNLFFKILSFLGKG</sequence>
<evidence type="ECO:0000313" key="3">
    <source>
        <dbReference type="Proteomes" id="UP001597418"/>
    </source>
</evidence>
<dbReference type="SUPFAM" id="SSF53448">
    <property type="entry name" value="Nucleotide-diphospho-sugar transferases"/>
    <property type="match status" value="1"/>
</dbReference>
<keyword evidence="2" id="KW-0328">Glycosyltransferase</keyword>
<accession>A0ABW5UAW2</accession>
<dbReference type="InterPro" id="IPR050834">
    <property type="entry name" value="Glycosyltransf_2"/>
</dbReference>
<dbReference type="EC" id="2.4.-.-" evidence="2"/>
<dbReference type="CDD" id="cd00761">
    <property type="entry name" value="Glyco_tranf_GTA_type"/>
    <property type="match status" value="1"/>
</dbReference>
<dbReference type="Proteomes" id="UP001597418">
    <property type="component" value="Unassembled WGS sequence"/>
</dbReference>
<dbReference type="EMBL" id="JBHUMB010000006">
    <property type="protein sequence ID" value="MFD2743005.1"/>
    <property type="molecule type" value="Genomic_DNA"/>
</dbReference>
<evidence type="ECO:0000259" key="1">
    <source>
        <dbReference type="Pfam" id="PF00535"/>
    </source>
</evidence>
<keyword evidence="3" id="KW-1185">Reference proteome</keyword>
<dbReference type="Gene3D" id="3.90.550.10">
    <property type="entry name" value="Spore Coat Polysaccharide Biosynthesis Protein SpsA, Chain A"/>
    <property type="match status" value="1"/>
</dbReference>
<organism evidence="2 3">
    <name type="scientific">Sphingobacterium populi</name>
    <dbReference type="NCBI Taxonomy" id="1812824"/>
    <lineage>
        <taxon>Bacteria</taxon>
        <taxon>Pseudomonadati</taxon>
        <taxon>Bacteroidota</taxon>
        <taxon>Sphingobacteriia</taxon>
        <taxon>Sphingobacteriales</taxon>
        <taxon>Sphingobacteriaceae</taxon>
        <taxon>Sphingobacterium</taxon>
    </lineage>
</organism>
<gene>
    <name evidence="2" type="ORF">ACFSQ6_06305</name>
</gene>
<comment type="caution">
    <text evidence="2">The sequence shown here is derived from an EMBL/GenBank/DDBJ whole genome shotgun (WGS) entry which is preliminary data.</text>
</comment>
<dbReference type="Pfam" id="PF00535">
    <property type="entry name" value="Glycos_transf_2"/>
    <property type="match status" value="1"/>
</dbReference>
<dbReference type="PANTHER" id="PTHR43685:SF2">
    <property type="entry name" value="GLYCOSYLTRANSFERASE 2-LIKE DOMAIN-CONTAINING PROTEIN"/>
    <property type="match status" value="1"/>
</dbReference>
<name>A0ABW5UAW2_9SPHI</name>
<feature type="domain" description="Glycosyltransferase 2-like" evidence="1">
    <location>
        <begin position="8"/>
        <end position="160"/>
    </location>
</feature>
<reference evidence="3" key="1">
    <citation type="journal article" date="2019" name="Int. J. Syst. Evol. Microbiol.">
        <title>The Global Catalogue of Microorganisms (GCM) 10K type strain sequencing project: providing services to taxonomists for standard genome sequencing and annotation.</title>
        <authorList>
            <consortium name="The Broad Institute Genomics Platform"/>
            <consortium name="The Broad Institute Genome Sequencing Center for Infectious Disease"/>
            <person name="Wu L."/>
            <person name="Ma J."/>
        </authorList>
    </citation>
    <scope>NUCLEOTIDE SEQUENCE [LARGE SCALE GENOMIC DNA]</scope>
    <source>
        <strain evidence="3">KCTC 42247</strain>
    </source>
</reference>
<dbReference type="InterPro" id="IPR001173">
    <property type="entry name" value="Glyco_trans_2-like"/>
</dbReference>
<dbReference type="PANTHER" id="PTHR43685">
    <property type="entry name" value="GLYCOSYLTRANSFERASE"/>
    <property type="match status" value="1"/>
</dbReference>
<dbReference type="GO" id="GO:0016757">
    <property type="term" value="F:glycosyltransferase activity"/>
    <property type="evidence" value="ECO:0007669"/>
    <property type="project" value="UniProtKB-KW"/>
</dbReference>
<protein>
    <submittedName>
        <fullName evidence="2">Glycosyltransferase</fullName>
        <ecNumber evidence="2">2.4.-.-</ecNumber>
    </submittedName>
</protein>
<keyword evidence="2" id="KW-0808">Transferase</keyword>